<dbReference type="GO" id="GO:0008285">
    <property type="term" value="P:negative regulation of cell population proliferation"/>
    <property type="evidence" value="ECO:0007669"/>
    <property type="project" value="InterPro"/>
</dbReference>
<dbReference type="InterPro" id="IPR051525">
    <property type="entry name" value="DVL_RTFL_regulatory"/>
</dbReference>
<accession>A0A7I8KHC4</accession>
<keyword evidence="9" id="KW-1185">Reference proteome</keyword>
<evidence type="ECO:0000256" key="3">
    <source>
        <dbReference type="ARBA" id="ARBA00022475"/>
    </source>
</evidence>
<reference evidence="8" key="1">
    <citation type="submission" date="2020-02" db="EMBL/GenBank/DDBJ databases">
        <authorList>
            <person name="Scholz U."/>
            <person name="Mascher M."/>
            <person name="Fiebig A."/>
        </authorList>
    </citation>
    <scope>NUCLEOTIDE SEQUENCE</scope>
</reference>
<dbReference type="AlphaFoldDB" id="A0A7I8KHC4"/>
<evidence type="ECO:0000256" key="2">
    <source>
        <dbReference type="ARBA" id="ARBA00022473"/>
    </source>
</evidence>
<evidence type="ECO:0000313" key="9">
    <source>
        <dbReference type="Proteomes" id="UP000663760"/>
    </source>
</evidence>
<comment type="subcellular location">
    <subcellularLocation>
        <location evidence="1">Cell membrane</location>
        <topology evidence="1">Single-pass membrane protein</topology>
    </subcellularLocation>
</comment>
<keyword evidence="2" id="KW-0217">Developmental protein</keyword>
<keyword evidence="6" id="KW-0472">Membrane</keyword>
<evidence type="ECO:0000256" key="6">
    <source>
        <dbReference type="ARBA" id="ARBA00023136"/>
    </source>
</evidence>
<proteinExistence type="inferred from homology"/>
<dbReference type="Pfam" id="PF08137">
    <property type="entry name" value="DVL"/>
    <property type="match status" value="1"/>
</dbReference>
<dbReference type="Proteomes" id="UP000663760">
    <property type="component" value="Chromosome 6"/>
</dbReference>
<sequence length="66" mass="7642">MAVSSSLSSSHFYYAPAAAYRSAHRRNSCGLWRKCRMVAKQQKTRFYILGRCISMLLCWHDHTVSD</sequence>
<dbReference type="GO" id="GO:0005886">
    <property type="term" value="C:plasma membrane"/>
    <property type="evidence" value="ECO:0007669"/>
    <property type="project" value="UniProtKB-SubCell"/>
</dbReference>
<dbReference type="EMBL" id="LR746269">
    <property type="protein sequence ID" value="CAA7397209.1"/>
    <property type="molecule type" value="Genomic_DNA"/>
</dbReference>
<evidence type="ECO:0000256" key="5">
    <source>
        <dbReference type="ARBA" id="ARBA00022989"/>
    </source>
</evidence>
<keyword evidence="3" id="KW-1003">Cell membrane</keyword>
<dbReference type="OrthoDB" id="1693826at2759"/>
<evidence type="ECO:0000313" key="8">
    <source>
        <dbReference type="EMBL" id="CAA7397209.1"/>
    </source>
</evidence>
<keyword evidence="5" id="KW-1133">Transmembrane helix</keyword>
<protein>
    <submittedName>
        <fullName evidence="8">Uncharacterized protein</fullName>
    </submittedName>
</protein>
<dbReference type="InterPro" id="IPR012552">
    <property type="entry name" value="DVL"/>
</dbReference>
<comment type="similarity">
    <text evidence="7">Belongs to the DVL/RTFL small polypeptides family.</text>
</comment>
<dbReference type="PANTHER" id="PTHR33102">
    <property type="entry name" value="DVL19-RELATED-RELATED"/>
    <property type="match status" value="1"/>
</dbReference>
<gene>
    <name evidence="8" type="ORF">SI8410_06007874</name>
</gene>
<dbReference type="GO" id="GO:0048367">
    <property type="term" value="P:shoot system development"/>
    <property type="evidence" value="ECO:0007669"/>
    <property type="project" value="UniProtKB-ARBA"/>
</dbReference>
<organism evidence="8 9">
    <name type="scientific">Spirodela intermedia</name>
    <name type="common">Intermediate duckweed</name>
    <dbReference type="NCBI Taxonomy" id="51605"/>
    <lineage>
        <taxon>Eukaryota</taxon>
        <taxon>Viridiplantae</taxon>
        <taxon>Streptophyta</taxon>
        <taxon>Embryophyta</taxon>
        <taxon>Tracheophyta</taxon>
        <taxon>Spermatophyta</taxon>
        <taxon>Magnoliopsida</taxon>
        <taxon>Liliopsida</taxon>
        <taxon>Araceae</taxon>
        <taxon>Lemnoideae</taxon>
        <taxon>Spirodela</taxon>
    </lineage>
</organism>
<keyword evidence="4" id="KW-0812">Transmembrane</keyword>
<name>A0A7I8KHC4_SPIIN</name>
<evidence type="ECO:0000256" key="1">
    <source>
        <dbReference type="ARBA" id="ARBA00004162"/>
    </source>
</evidence>
<evidence type="ECO:0000256" key="7">
    <source>
        <dbReference type="ARBA" id="ARBA00024340"/>
    </source>
</evidence>
<evidence type="ECO:0000256" key="4">
    <source>
        <dbReference type="ARBA" id="ARBA00022692"/>
    </source>
</evidence>